<feature type="signal peptide" evidence="1">
    <location>
        <begin position="1"/>
        <end position="18"/>
    </location>
</feature>
<dbReference type="Proteomes" id="UP000198517">
    <property type="component" value="Unassembled WGS sequence"/>
</dbReference>
<evidence type="ECO:0000313" key="2">
    <source>
        <dbReference type="EMBL" id="SDE22053.1"/>
    </source>
</evidence>
<dbReference type="OrthoDB" id="1141916at2"/>
<evidence type="ECO:0000313" key="3">
    <source>
        <dbReference type="Proteomes" id="UP000198517"/>
    </source>
</evidence>
<dbReference type="RefSeq" id="WP_092736283.1">
    <property type="nucleotide sequence ID" value="NZ_FNAS01000005.1"/>
</dbReference>
<proteinExistence type="predicted"/>
<keyword evidence="3" id="KW-1185">Reference proteome</keyword>
<dbReference type="Pfam" id="PF19841">
    <property type="entry name" value="GldN"/>
    <property type="match status" value="1"/>
</dbReference>
<protein>
    <submittedName>
        <fullName evidence="2">Gliding motility associated protien GldN</fullName>
    </submittedName>
</protein>
<organism evidence="2 3">
    <name type="scientific">Riemerella columbipharyngis</name>
    <dbReference type="NCBI Taxonomy" id="1071918"/>
    <lineage>
        <taxon>Bacteria</taxon>
        <taxon>Pseudomonadati</taxon>
        <taxon>Bacteroidota</taxon>
        <taxon>Flavobacteriia</taxon>
        <taxon>Flavobacteriales</taxon>
        <taxon>Weeksellaceae</taxon>
        <taxon>Riemerella</taxon>
    </lineage>
</organism>
<gene>
    <name evidence="2" type="ORF">SAMN05421544_10529</name>
</gene>
<keyword evidence="1" id="KW-0732">Signal</keyword>
<accession>A0A1G7B4W7</accession>
<reference evidence="2 3" key="1">
    <citation type="submission" date="2016-10" db="EMBL/GenBank/DDBJ databases">
        <authorList>
            <person name="de Groot N.N."/>
        </authorList>
    </citation>
    <scope>NUCLEOTIDE SEQUENCE [LARGE SCALE GENOMIC DNA]</scope>
    <source>
        <strain evidence="2 3">DSM 24015</strain>
    </source>
</reference>
<feature type="chain" id="PRO_5011729596" evidence="1">
    <location>
        <begin position="19"/>
        <end position="304"/>
    </location>
</feature>
<dbReference type="EMBL" id="FNAS01000005">
    <property type="protein sequence ID" value="SDE22053.1"/>
    <property type="molecule type" value="Genomic_DNA"/>
</dbReference>
<name>A0A1G7B4W7_9FLAO</name>
<evidence type="ECO:0000256" key="1">
    <source>
        <dbReference type="SAM" id="SignalP"/>
    </source>
</evidence>
<dbReference type="InterPro" id="IPR019847">
    <property type="entry name" value="Gliding_motility_assoc_GldN"/>
</dbReference>
<dbReference type="NCBIfam" id="TIGR03523">
    <property type="entry name" value="GldN"/>
    <property type="match status" value="1"/>
</dbReference>
<dbReference type="STRING" id="1071918.SAMN05421544_10529"/>
<sequence>MKKIICGALIFGSAFSFAQNILNAKSPEEFRKLREQNEEKIGDSIVSTKATPLKYGYINDKDILKSIVVWEIIDLNDKLNQPIYHNSDGLVSQSKSLYQVLIDGIKGGSITEVYDDDNFVQKLTPEETSQRLSRVATSDWLIDKINSGQKITEEDKKAGTDVYETKSKDIKMLKIKGMWYIDARDGEMKYRLLGIAPMGPDPQTLGQNFGGKEDLVDLFWIFYPDARNVTANTVVFNGKNLSSNITFDDILNARRFSTVIYKADNGMGNGVIKDYIPNDAEGQLEESDKIKDQILQMENDLWNY</sequence>
<dbReference type="AlphaFoldDB" id="A0A1G7B4W7"/>